<dbReference type="Pfam" id="PF10568">
    <property type="entry name" value="Tom37"/>
    <property type="match status" value="1"/>
</dbReference>
<dbReference type="InterPro" id="IPR050931">
    <property type="entry name" value="Mito_Protein_Transport_Metaxin"/>
</dbReference>
<dbReference type="EMBL" id="CP086716">
    <property type="protein sequence ID" value="WOO81215.1"/>
    <property type="molecule type" value="Genomic_DNA"/>
</dbReference>
<evidence type="ECO:0000259" key="11">
    <source>
        <dbReference type="Pfam" id="PF17171"/>
    </source>
</evidence>
<dbReference type="GO" id="GO:0007005">
    <property type="term" value="P:mitochondrion organization"/>
    <property type="evidence" value="ECO:0007669"/>
    <property type="project" value="TreeGrafter"/>
</dbReference>
<dbReference type="SUPFAM" id="SSF47616">
    <property type="entry name" value="GST C-terminal domain-like"/>
    <property type="match status" value="1"/>
</dbReference>
<comment type="subcellular location">
    <subcellularLocation>
        <location evidence="1">Mitochondrion outer membrane</location>
    </subcellularLocation>
</comment>
<evidence type="ECO:0000256" key="4">
    <source>
        <dbReference type="ARBA" id="ARBA00022787"/>
    </source>
</evidence>
<protein>
    <submittedName>
        <fullName evidence="12">Metaxin-1</fullName>
    </submittedName>
</protein>
<evidence type="ECO:0000256" key="7">
    <source>
        <dbReference type="ARBA" id="ARBA00023136"/>
    </source>
</evidence>
<dbReference type="PANTHER" id="PTHR12289:SF41">
    <property type="entry name" value="FAILED AXON CONNECTIONS-RELATED"/>
    <property type="match status" value="1"/>
</dbReference>
<feature type="domain" description="Metaxin glutathione S-transferase" evidence="11">
    <location>
        <begin position="210"/>
        <end position="271"/>
    </location>
</feature>
<dbReference type="GeneID" id="87807975"/>
<keyword evidence="9" id="KW-1133">Transmembrane helix</keyword>
<proteinExistence type="inferred from homology"/>
<name>A0AAF0Y6X5_9TREE</name>
<organism evidence="12 13">
    <name type="scientific">Vanrija pseudolonga</name>
    <dbReference type="NCBI Taxonomy" id="143232"/>
    <lineage>
        <taxon>Eukaryota</taxon>
        <taxon>Fungi</taxon>
        <taxon>Dikarya</taxon>
        <taxon>Basidiomycota</taxon>
        <taxon>Agaricomycotina</taxon>
        <taxon>Tremellomycetes</taxon>
        <taxon>Trichosporonales</taxon>
        <taxon>Trichosporonaceae</taxon>
        <taxon>Vanrija</taxon>
    </lineage>
</organism>
<evidence type="ECO:0000256" key="5">
    <source>
        <dbReference type="ARBA" id="ARBA00022927"/>
    </source>
</evidence>
<dbReference type="InterPro" id="IPR019564">
    <property type="entry name" value="Sam37/metaxin_N"/>
</dbReference>
<evidence type="ECO:0000256" key="3">
    <source>
        <dbReference type="ARBA" id="ARBA00022448"/>
    </source>
</evidence>
<feature type="domain" description="Mitochondrial outer membrane transport complex Sam37/metaxin N-terminal" evidence="10">
    <location>
        <begin position="72"/>
        <end position="135"/>
    </location>
</feature>
<keyword evidence="3" id="KW-0813">Transport</keyword>
<dbReference type="InterPro" id="IPR033468">
    <property type="entry name" value="Metaxin_GST"/>
</dbReference>
<accession>A0AAF0Y6X5</accession>
<evidence type="ECO:0000313" key="12">
    <source>
        <dbReference type="EMBL" id="WOO81215.1"/>
    </source>
</evidence>
<dbReference type="InterPro" id="IPR036282">
    <property type="entry name" value="Glutathione-S-Trfase_C_sf"/>
</dbReference>
<evidence type="ECO:0000256" key="2">
    <source>
        <dbReference type="ARBA" id="ARBA00009170"/>
    </source>
</evidence>
<keyword evidence="7 9" id="KW-0472">Membrane</keyword>
<reference evidence="12" key="1">
    <citation type="submission" date="2023-10" db="EMBL/GenBank/DDBJ databases">
        <authorList>
            <person name="Noh H."/>
        </authorList>
    </citation>
    <scope>NUCLEOTIDE SEQUENCE</scope>
    <source>
        <strain evidence="12">DUCC4014</strain>
    </source>
</reference>
<feature type="region of interest" description="Disordered" evidence="8">
    <location>
        <begin position="307"/>
        <end position="327"/>
    </location>
</feature>
<dbReference type="RefSeq" id="XP_062627247.1">
    <property type="nucleotide sequence ID" value="XM_062771263.1"/>
</dbReference>
<dbReference type="Pfam" id="PF17171">
    <property type="entry name" value="GST_C_6"/>
    <property type="match status" value="1"/>
</dbReference>
<dbReference type="PANTHER" id="PTHR12289">
    <property type="entry name" value="METAXIN RELATED"/>
    <property type="match status" value="1"/>
</dbReference>
<gene>
    <name evidence="12" type="primary">MTX1</name>
    <name evidence="12" type="ORF">LOC62_03G004740</name>
</gene>
<dbReference type="GO" id="GO:0015031">
    <property type="term" value="P:protein transport"/>
    <property type="evidence" value="ECO:0007669"/>
    <property type="project" value="UniProtKB-KW"/>
</dbReference>
<evidence type="ECO:0000259" key="10">
    <source>
        <dbReference type="Pfam" id="PF10568"/>
    </source>
</evidence>
<keyword evidence="6" id="KW-0496">Mitochondrion</keyword>
<sequence length="397" mass="42634">MSKPKVVVYTTPPLTPLPASDSESIYLLATVRAGGINPGVQTADWAANGKAYVAQNDAAIPTGSLSYLSGWNDPDADLSPAQAADADVWKAYIDGQITDLVNHSLYSLPPNYPVISAAQLAACPFPTNLYVPQRLKGIVKARLDAVGLWGVGGLNYGDAAEEDRKRLEDSFVVGPGGTKTDRAWSGWNSGRETAERQRKFGEETILQRARTAFDPLVRKLGRDKFFFGSRPSSLDLALFSQLTLVLSTNLPNPLLSNLLRETYPVLVAHHDAVLSAVFPGGWGAVQRLAPPPQPSLVDSLRLSLPKAAGGGGESSSPEVAGADPDEVEKAKAKARQFAWGRYAWFAGAGIAFITYVLASGILAIDFGGDDLDYDEEEEEEHFSLPTFEDGEEDEVVL</sequence>
<evidence type="ECO:0000313" key="13">
    <source>
        <dbReference type="Proteomes" id="UP000827549"/>
    </source>
</evidence>
<keyword evidence="4" id="KW-1000">Mitochondrion outer membrane</keyword>
<feature type="transmembrane region" description="Helical" evidence="9">
    <location>
        <begin position="342"/>
        <end position="364"/>
    </location>
</feature>
<dbReference type="Proteomes" id="UP000827549">
    <property type="component" value="Chromosome 3"/>
</dbReference>
<evidence type="ECO:0000256" key="6">
    <source>
        <dbReference type="ARBA" id="ARBA00023128"/>
    </source>
</evidence>
<keyword evidence="9" id="KW-0812">Transmembrane</keyword>
<evidence type="ECO:0000256" key="8">
    <source>
        <dbReference type="SAM" id="MobiDB-lite"/>
    </source>
</evidence>
<evidence type="ECO:0000256" key="1">
    <source>
        <dbReference type="ARBA" id="ARBA00004294"/>
    </source>
</evidence>
<dbReference type="AlphaFoldDB" id="A0AAF0Y6X5"/>
<keyword evidence="13" id="KW-1185">Reference proteome</keyword>
<dbReference type="GO" id="GO:0001401">
    <property type="term" value="C:SAM complex"/>
    <property type="evidence" value="ECO:0007669"/>
    <property type="project" value="InterPro"/>
</dbReference>
<evidence type="ECO:0000256" key="9">
    <source>
        <dbReference type="SAM" id="Phobius"/>
    </source>
</evidence>
<keyword evidence="5" id="KW-0653">Protein transport</keyword>
<comment type="similarity">
    <text evidence="2">Belongs to the metaxin family.</text>
</comment>